<dbReference type="Pfam" id="PF13520">
    <property type="entry name" value="AA_permease_2"/>
    <property type="match status" value="2"/>
</dbReference>
<evidence type="ECO:0000313" key="7">
    <source>
        <dbReference type="EMBL" id="OAG08777.1"/>
    </source>
</evidence>
<feature type="transmembrane region" description="Helical" evidence="6">
    <location>
        <begin position="238"/>
        <end position="257"/>
    </location>
</feature>
<feature type="transmembrane region" description="Helical" evidence="6">
    <location>
        <begin position="443"/>
        <end position="469"/>
    </location>
</feature>
<feature type="transmembrane region" description="Helical" evidence="6">
    <location>
        <begin position="199"/>
        <end position="218"/>
    </location>
</feature>
<feature type="non-terminal residue" evidence="7">
    <location>
        <position position="1"/>
    </location>
</feature>
<feature type="transmembrane region" description="Helical" evidence="6">
    <location>
        <begin position="278"/>
        <end position="299"/>
    </location>
</feature>
<dbReference type="InParanoid" id="A0A177CPU2"/>
<dbReference type="OrthoDB" id="2417308at2759"/>
<keyword evidence="3 6" id="KW-0812">Transmembrane</keyword>
<evidence type="ECO:0000256" key="1">
    <source>
        <dbReference type="ARBA" id="ARBA00004141"/>
    </source>
</evidence>
<reference evidence="7 8" key="1">
    <citation type="submission" date="2016-05" db="EMBL/GenBank/DDBJ databases">
        <title>Comparative analysis of secretome profiles of manganese(II)-oxidizing ascomycete fungi.</title>
        <authorList>
            <consortium name="DOE Joint Genome Institute"/>
            <person name="Zeiner C.A."/>
            <person name="Purvine S.O."/>
            <person name="Zink E.M."/>
            <person name="Wu S."/>
            <person name="Pasa-Tolic L."/>
            <person name="Chaput D.L."/>
            <person name="Haridas S."/>
            <person name="Grigoriev I.V."/>
            <person name="Santelli C.M."/>
            <person name="Hansel C.M."/>
        </authorList>
    </citation>
    <scope>NUCLEOTIDE SEQUENCE [LARGE SCALE GENOMIC DNA]</scope>
    <source>
        <strain evidence="7 8">AP3s5-JAC2a</strain>
    </source>
</reference>
<feature type="transmembrane region" description="Helical" evidence="6">
    <location>
        <begin position="140"/>
        <end position="163"/>
    </location>
</feature>
<dbReference type="GO" id="GO:0016020">
    <property type="term" value="C:membrane"/>
    <property type="evidence" value="ECO:0007669"/>
    <property type="project" value="UniProtKB-SubCell"/>
</dbReference>
<dbReference type="PANTHER" id="PTHR45649">
    <property type="entry name" value="AMINO-ACID PERMEASE BAT1"/>
    <property type="match status" value="1"/>
</dbReference>
<feature type="transmembrane region" description="Helical" evidence="6">
    <location>
        <begin position="59"/>
        <end position="82"/>
    </location>
</feature>
<dbReference type="GO" id="GO:0022857">
    <property type="term" value="F:transmembrane transporter activity"/>
    <property type="evidence" value="ECO:0007669"/>
    <property type="project" value="InterPro"/>
</dbReference>
<dbReference type="PIRSF" id="PIRSF006060">
    <property type="entry name" value="AA_transporter"/>
    <property type="match status" value="1"/>
</dbReference>
<dbReference type="AlphaFoldDB" id="A0A177CPU2"/>
<sequence length="527" mass="57891">MFDSDIKKVQSASAATVQNGTVDPFNATGTDEVDKLSPADIDDEILRRNGHDAVLERQFSWLSALGLGFSITNSWVGYLSCFGQNLKYGGPNSVIFGLIVAFVVQYTITLGLSELASAYPSSGGQYHYCFILAPPKTRRFAAYITGWMSVLACASSPAQAFLWPQSAHLVLWHSSTQDSLRKLLPLYMIPKRIPLTVQITLYASLAGCLVWFITTLAMKQHTQPGSFITATEYGTSGWSYSTAWLLGISNAMYAYGGTDGAIHISEEMPSPGRGVPQVMNVTVWIGLFSSVPLIIALLFCITDLDAITSSPLPSLEIIFQATGSRTSTAILSVWLLVVYIMCLSAQFLTVGRLAWAFARDGGLPCSGYFSHVDEKREFPMRTTSTAFVFVCLYGLLYFASTTAFNSIVTSAVLFLIISYVVPQGILLVQGRKKLPPRWLRLGYIGYFCNGFSILWIVILGVCVCIPPQLPVELNSMNYTSVSVVGLLTIIMMFWFTLGHKFAGPEIDWDTIDSGLVVTELHERRMVP</sequence>
<evidence type="ECO:0000256" key="2">
    <source>
        <dbReference type="ARBA" id="ARBA00022448"/>
    </source>
</evidence>
<evidence type="ECO:0000256" key="4">
    <source>
        <dbReference type="ARBA" id="ARBA00022989"/>
    </source>
</evidence>
<feature type="transmembrane region" description="Helical" evidence="6">
    <location>
        <begin position="94"/>
        <end position="112"/>
    </location>
</feature>
<protein>
    <submittedName>
        <fullName evidence="7">Amino acid transporter</fullName>
    </submittedName>
</protein>
<keyword evidence="2" id="KW-0813">Transport</keyword>
<keyword evidence="8" id="KW-1185">Reference proteome</keyword>
<evidence type="ECO:0000313" key="8">
    <source>
        <dbReference type="Proteomes" id="UP000077069"/>
    </source>
</evidence>
<dbReference type="EMBL" id="KV441550">
    <property type="protein sequence ID" value="OAG08777.1"/>
    <property type="molecule type" value="Genomic_DNA"/>
</dbReference>
<name>A0A177CPU2_9PLEO</name>
<feature type="transmembrane region" description="Helical" evidence="6">
    <location>
        <begin position="378"/>
        <end position="398"/>
    </location>
</feature>
<evidence type="ECO:0000256" key="6">
    <source>
        <dbReference type="SAM" id="Phobius"/>
    </source>
</evidence>
<dbReference type="PANTHER" id="PTHR45649:SF11">
    <property type="entry name" value="TRANSPORTER, PUTATIVE (EUROFUNG)-RELATED"/>
    <property type="match status" value="1"/>
</dbReference>
<evidence type="ECO:0000256" key="5">
    <source>
        <dbReference type="ARBA" id="ARBA00023136"/>
    </source>
</evidence>
<gene>
    <name evidence="7" type="ORF">CC84DRAFT_1257564</name>
</gene>
<feature type="transmembrane region" description="Helical" evidence="6">
    <location>
        <begin position="333"/>
        <end position="357"/>
    </location>
</feature>
<feature type="transmembrane region" description="Helical" evidence="6">
    <location>
        <begin position="475"/>
        <end position="497"/>
    </location>
</feature>
<keyword evidence="4 6" id="KW-1133">Transmembrane helix</keyword>
<dbReference type="Proteomes" id="UP000077069">
    <property type="component" value="Unassembled WGS sequence"/>
</dbReference>
<organism evidence="7 8">
    <name type="scientific">Paraphaeosphaeria sporulosa</name>
    <dbReference type="NCBI Taxonomy" id="1460663"/>
    <lineage>
        <taxon>Eukaryota</taxon>
        <taxon>Fungi</taxon>
        <taxon>Dikarya</taxon>
        <taxon>Ascomycota</taxon>
        <taxon>Pezizomycotina</taxon>
        <taxon>Dothideomycetes</taxon>
        <taxon>Pleosporomycetidae</taxon>
        <taxon>Pleosporales</taxon>
        <taxon>Massarineae</taxon>
        <taxon>Didymosphaeriaceae</taxon>
        <taxon>Paraphaeosphaeria</taxon>
    </lineage>
</organism>
<dbReference type="GeneID" id="28768232"/>
<comment type="subcellular location">
    <subcellularLocation>
        <location evidence="1">Membrane</location>
        <topology evidence="1">Multi-pass membrane protein</topology>
    </subcellularLocation>
</comment>
<dbReference type="Gene3D" id="1.20.1740.10">
    <property type="entry name" value="Amino acid/polyamine transporter I"/>
    <property type="match status" value="1"/>
</dbReference>
<feature type="transmembrane region" description="Helical" evidence="6">
    <location>
        <begin position="404"/>
        <end position="422"/>
    </location>
</feature>
<dbReference type="STRING" id="1460663.A0A177CPU2"/>
<accession>A0A177CPU2</accession>
<dbReference type="InterPro" id="IPR002293">
    <property type="entry name" value="AA/rel_permease1"/>
</dbReference>
<dbReference type="RefSeq" id="XP_018039142.1">
    <property type="nucleotide sequence ID" value="XM_018184746.1"/>
</dbReference>
<proteinExistence type="predicted"/>
<keyword evidence="5 6" id="KW-0472">Membrane</keyword>
<evidence type="ECO:0000256" key="3">
    <source>
        <dbReference type="ARBA" id="ARBA00022692"/>
    </source>
</evidence>